<dbReference type="Pfam" id="PF13771">
    <property type="entry name" value="zf-HC5HC2H"/>
    <property type="match status" value="1"/>
</dbReference>
<evidence type="ECO:0000256" key="1">
    <source>
        <dbReference type="ARBA" id="ARBA00022553"/>
    </source>
</evidence>
<feature type="compositionally biased region" description="Polar residues" evidence="5">
    <location>
        <begin position="650"/>
        <end position="660"/>
    </location>
</feature>
<dbReference type="PROSITE" id="PS51805">
    <property type="entry name" value="EPHD"/>
    <property type="match status" value="1"/>
</dbReference>
<gene>
    <name evidence="7" type="ORF">KUTeg_003350</name>
</gene>
<feature type="compositionally biased region" description="Basic and acidic residues" evidence="5">
    <location>
        <begin position="474"/>
        <end position="486"/>
    </location>
</feature>
<feature type="compositionally biased region" description="Basic residues" evidence="5">
    <location>
        <begin position="983"/>
        <end position="992"/>
    </location>
</feature>
<feature type="compositionally biased region" description="Polar residues" evidence="5">
    <location>
        <begin position="110"/>
        <end position="122"/>
    </location>
</feature>
<evidence type="ECO:0000256" key="3">
    <source>
        <dbReference type="ARBA" id="ARBA00022771"/>
    </source>
</evidence>
<evidence type="ECO:0000259" key="6">
    <source>
        <dbReference type="PROSITE" id="PS51805"/>
    </source>
</evidence>
<protein>
    <recommendedName>
        <fullName evidence="6">PHD-type domain-containing protein</fullName>
    </recommendedName>
</protein>
<keyword evidence="1" id="KW-0597">Phosphoprotein</keyword>
<evidence type="ECO:0000256" key="4">
    <source>
        <dbReference type="ARBA" id="ARBA00022833"/>
    </source>
</evidence>
<evidence type="ECO:0000256" key="2">
    <source>
        <dbReference type="ARBA" id="ARBA00022723"/>
    </source>
</evidence>
<feature type="compositionally biased region" description="Polar residues" evidence="5">
    <location>
        <begin position="786"/>
        <end position="800"/>
    </location>
</feature>
<keyword evidence="8" id="KW-1185">Reference proteome</keyword>
<feature type="compositionally biased region" description="Basic and acidic residues" evidence="5">
    <location>
        <begin position="739"/>
        <end position="757"/>
    </location>
</feature>
<keyword evidence="4" id="KW-0862">Zinc</keyword>
<feature type="compositionally biased region" description="Polar residues" evidence="5">
    <location>
        <begin position="132"/>
        <end position="157"/>
    </location>
</feature>
<feature type="compositionally biased region" description="Basic residues" evidence="5">
    <location>
        <begin position="867"/>
        <end position="876"/>
    </location>
</feature>
<feature type="region of interest" description="Disordered" evidence="5">
    <location>
        <begin position="75"/>
        <end position="164"/>
    </location>
</feature>
<dbReference type="Gene3D" id="3.30.40.10">
    <property type="entry name" value="Zinc/RING finger domain, C3HC4 (zinc finger)"/>
    <property type="match status" value="1"/>
</dbReference>
<feature type="compositionally biased region" description="Polar residues" evidence="5">
    <location>
        <begin position="961"/>
        <end position="981"/>
    </location>
</feature>
<feature type="region of interest" description="Disordered" evidence="5">
    <location>
        <begin position="239"/>
        <end position="420"/>
    </location>
</feature>
<keyword evidence="2" id="KW-0479">Metal-binding</keyword>
<feature type="region of interest" description="Disordered" evidence="5">
    <location>
        <begin position="449"/>
        <end position="486"/>
    </location>
</feature>
<dbReference type="EMBL" id="JARBDR010000214">
    <property type="protein sequence ID" value="KAJ8318259.1"/>
    <property type="molecule type" value="Genomic_DNA"/>
</dbReference>
<dbReference type="InterPro" id="IPR013083">
    <property type="entry name" value="Znf_RING/FYVE/PHD"/>
</dbReference>
<evidence type="ECO:0000256" key="5">
    <source>
        <dbReference type="SAM" id="MobiDB-lite"/>
    </source>
</evidence>
<feature type="compositionally biased region" description="Low complexity" evidence="5">
    <location>
        <begin position="265"/>
        <end position="283"/>
    </location>
</feature>
<evidence type="ECO:0000313" key="8">
    <source>
        <dbReference type="Proteomes" id="UP001217089"/>
    </source>
</evidence>
<feature type="compositionally biased region" description="Polar residues" evidence="5">
    <location>
        <begin position="76"/>
        <end position="86"/>
    </location>
</feature>
<dbReference type="InterPro" id="IPR052440">
    <property type="entry name" value="Trans_Reg/Chrom_Remod"/>
</dbReference>
<feature type="compositionally biased region" description="Polar residues" evidence="5">
    <location>
        <begin position="724"/>
        <end position="738"/>
    </location>
</feature>
<dbReference type="Proteomes" id="UP001217089">
    <property type="component" value="Unassembled WGS sequence"/>
</dbReference>
<feature type="compositionally biased region" description="Low complexity" evidence="5">
    <location>
        <begin position="832"/>
        <end position="866"/>
    </location>
</feature>
<feature type="region of interest" description="Disordered" evidence="5">
    <location>
        <begin position="1156"/>
        <end position="1189"/>
    </location>
</feature>
<feature type="region of interest" description="Disordered" evidence="5">
    <location>
        <begin position="639"/>
        <end position="671"/>
    </location>
</feature>
<feature type="region of interest" description="Disordered" evidence="5">
    <location>
        <begin position="769"/>
        <end position="879"/>
    </location>
</feature>
<evidence type="ECO:0000313" key="7">
    <source>
        <dbReference type="EMBL" id="KAJ8318259.1"/>
    </source>
</evidence>
<feature type="compositionally biased region" description="Basic and acidic residues" evidence="5">
    <location>
        <begin position="774"/>
        <end position="785"/>
    </location>
</feature>
<feature type="compositionally biased region" description="Polar residues" evidence="5">
    <location>
        <begin position="312"/>
        <end position="349"/>
    </location>
</feature>
<feature type="region of interest" description="Disordered" evidence="5">
    <location>
        <begin position="960"/>
        <end position="1023"/>
    </location>
</feature>
<reference evidence="7 8" key="1">
    <citation type="submission" date="2022-12" db="EMBL/GenBank/DDBJ databases">
        <title>Chromosome-level genome of Tegillarca granosa.</title>
        <authorList>
            <person name="Kim J."/>
        </authorList>
    </citation>
    <scope>NUCLEOTIDE SEQUENCE [LARGE SCALE GENOMIC DNA]</scope>
    <source>
        <strain evidence="7">Teg-2019</strain>
        <tissue evidence="7">Adductor muscle</tissue>
    </source>
</reference>
<feature type="compositionally biased region" description="Polar residues" evidence="5">
    <location>
        <begin position="357"/>
        <end position="420"/>
    </location>
</feature>
<dbReference type="PANTHER" id="PTHR14955">
    <property type="entry name" value="RETINOIC ACID INDUCED 1/TRANSCRIPTION FACTOR 20"/>
    <property type="match status" value="1"/>
</dbReference>
<feature type="compositionally biased region" description="Polar residues" evidence="5">
    <location>
        <begin position="449"/>
        <end position="461"/>
    </location>
</feature>
<name>A0ABQ9FLX6_TEGGR</name>
<dbReference type="PANTHER" id="PTHR14955:SF4">
    <property type="entry name" value="PHD-TYPE DOMAIN-CONTAINING PROTEIN"/>
    <property type="match status" value="1"/>
</dbReference>
<accession>A0ABQ9FLX6</accession>
<proteinExistence type="predicted"/>
<dbReference type="InterPro" id="IPR034732">
    <property type="entry name" value="EPHD"/>
</dbReference>
<feature type="compositionally biased region" description="Low complexity" evidence="5">
    <location>
        <begin position="87"/>
        <end position="97"/>
    </location>
</feature>
<feature type="domain" description="PHD-type" evidence="6">
    <location>
        <begin position="1157"/>
        <end position="1273"/>
    </location>
</feature>
<comment type="caution">
    <text evidence="7">The sequence shown here is derived from an EMBL/GenBank/DDBJ whole genome shotgun (WGS) entry which is preliminary data.</text>
</comment>
<keyword evidence="3" id="KW-0863">Zinc-finger</keyword>
<feature type="compositionally biased region" description="Basic and acidic residues" evidence="5">
    <location>
        <begin position="1008"/>
        <end position="1023"/>
    </location>
</feature>
<feature type="region of interest" description="Disordered" evidence="5">
    <location>
        <begin position="719"/>
        <end position="757"/>
    </location>
</feature>
<sequence>MKATGVGDKCNNYMYDVRSTMSSSSIRNSSVHHVKRRGTMNHYQDDVYGQGNRMPGYMTPSNQGMGGMTPSMPGYPSQQQSHGNYSHQGQQGQMMTGGHQGTYTGPDMYQQHSSPQQYTGHSYSGGGPYPQSHGQINNQGAGNFASNQAGNYNSGHPNTGHAHHMRYSGPNVKNPQEVANSILQMAVSSYSPNQTVQVPLSKHRSAPYHVPKSPHYNVTGRSCSPPNQQQMNTNRHFVYPNSSPHHPARTSPISPATMPIHSPVSHHSGQSIPSSSPRSIHSPTHGGNAGSGCGSVRSPISAPSPGDMRSPCTVQSPASMCSPAPINQQLHVSVASGQQQYSGHIQSPTHKMPHYSPKTNPISPPGSQVGSPYTSVSSLHSSPQQVEHYTSPSGRPNYISDTTQDVKDQSLQTSGNTSNPLQSLQKLCMLPEKQVVDPKSVVNDACIPSPNSCDNSKNLNSDVDLHNNGNNKIDSSKDKNSPDKCDDKKCDVLKDAEKSVNKEDETKTIPSEQVPDGKDHVIQKDEVKINNFKNGIKSEEGVLNNVIGHAKKECENRFKKHLLNGDITSDDKVIKCLDKIKSEKENMSNNVSCDKVDQSNKSTKIVSPKSALNKTNDFINKTDKNHIKENYLSLHSEIKAPNSPEENGKMRSNSSVQNISSEDEAKSKVKEMCRTQVRKTRSLRGVPARLANTVYCEYSDSEDSDYHVRKDIGSTYSRQERQNRFFNNSVSPNKTSNTFERKNKLSENHSDDEVSKEIKIDGKLGNKKLRSNIHKKEENVCDKKSSGNSADTDNSVNHSSKGNHDNPGNHGNSDDQSDDCIVLSDNSDCDQNSKSNSGSSKNNPSNASPSTKSLTSKSPATKQSPKYSKRKRRKSSPVKYSDVYYGEDYAIDSEEEMELEKKNKRSRKNKLTTRTDFEENLDADVVFEYEGVDVHQLSQHSDDDDDNDNKFCDENLKQTIEKTNPPQTQDKPHNTQSTAKTIVSKKKARSRTSAKSTPGKSKSKGKIKKLESSKSRKTSVADDSFKEMRFKRTMDFMKKSKGKRKGDVGDKTYSPFIRVVDKNKDGVSMCSIINQPDEESLTSDKKVKKQKTTSVSVSTVHMSRLPSEKSICVPSSSLTDEENWNCALCGRHSSYKFLGDLFGPYYVEGNLPSSKAETSLSVSDSKSKKRRSSDGTSSSKRSRRSSSESSKPSEVWVHEDCVSWSNGVLLIGPKIYGLNEATQIASTMLVKKKGAMMGCLHKGCSQKFHSYCAVETGCYLDEENFSLLCPKHKDKKLRSSDASTSNYRSSVHLFRGDSWLP</sequence>
<organism evidence="7 8">
    <name type="scientific">Tegillarca granosa</name>
    <name type="common">Malaysian cockle</name>
    <name type="synonym">Anadara granosa</name>
    <dbReference type="NCBI Taxonomy" id="220873"/>
    <lineage>
        <taxon>Eukaryota</taxon>
        <taxon>Metazoa</taxon>
        <taxon>Spiralia</taxon>
        <taxon>Lophotrochozoa</taxon>
        <taxon>Mollusca</taxon>
        <taxon>Bivalvia</taxon>
        <taxon>Autobranchia</taxon>
        <taxon>Pteriomorphia</taxon>
        <taxon>Arcoida</taxon>
        <taxon>Arcoidea</taxon>
        <taxon>Arcidae</taxon>
        <taxon>Tegillarca</taxon>
    </lineage>
</organism>